<reference evidence="2" key="1">
    <citation type="journal article" date="2019" name="Sci. Rep.">
        <title>Draft genome of Tanacetum cinerariifolium, the natural source of mosquito coil.</title>
        <authorList>
            <person name="Yamashiro T."/>
            <person name="Shiraishi A."/>
            <person name="Satake H."/>
            <person name="Nakayama K."/>
        </authorList>
    </citation>
    <scope>NUCLEOTIDE SEQUENCE</scope>
</reference>
<organism evidence="2">
    <name type="scientific">Tanacetum cinerariifolium</name>
    <name type="common">Dalmatian daisy</name>
    <name type="synonym">Chrysanthemum cinerariifolium</name>
    <dbReference type="NCBI Taxonomy" id="118510"/>
    <lineage>
        <taxon>Eukaryota</taxon>
        <taxon>Viridiplantae</taxon>
        <taxon>Streptophyta</taxon>
        <taxon>Embryophyta</taxon>
        <taxon>Tracheophyta</taxon>
        <taxon>Spermatophyta</taxon>
        <taxon>Magnoliopsida</taxon>
        <taxon>eudicotyledons</taxon>
        <taxon>Gunneridae</taxon>
        <taxon>Pentapetalae</taxon>
        <taxon>asterids</taxon>
        <taxon>campanulids</taxon>
        <taxon>Asterales</taxon>
        <taxon>Asteraceae</taxon>
        <taxon>Asteroideae</taxon>
        <taxon>Anthemideae</taxon>
        <taxon>Anthemidinae</taxon>
        <taxon>Tanacetum</taxon>
    </lineage>
</organism>
<sequence>MRNVTLSYSISFLCAFVRKFSLTISFFIIENANPPPTNNPPVLPTALRAKVVQELNKLKEISTYIDSCLENIYQFLNGFTQPSNEIDMVDLEQDDESVDTPLVSPFLDSDDDSDNGEVLNEQEEYGNEGQLCHKREIFQEKFSECVEMASGFAPDGVAPPDL</sequence>
<evidence type="ECO:0000256" key="1">
    <source>
        <dbReference type="SAM" id="MobiDB-lite"/>
    </source>
</evidence>
<name>A0A6L2MCF0_TANCI</name>
<feature type="region of interest" description="Disordered" evidence="1">
    <location>
        <begin position="94"/>
        <end position="127"/>
    </location>
</feature>
<dbReference type="AlphaFoldDB" id="A0A6L2MCF0"/>
<accession>A0A6L2MCF0</accession>
<evidence type="ECO:0000313" key="2">
    <source>
        <dbReference type="EMBL" id="GEU71548.1"/>
    </source>
</evidence>
<feature type="compositionally biased region" description="Acidic residues" evidence="1">
    <location>
        <begin position="108"/>
        <end position="126"/>
    </location>
</feature>
<comment type="caution">
    <text evidence="2">The sequence shown here is derived from an EMBL/GenBank/DDBJ whole genome shotgun (WGS) entry which is preliminary data.</text>
</comment>
<protein>
    <submittedName>
        <fullName evidence="2">Uncharacterized protein</fullName>
    </submittedName>
</protein>
<dbReference type="EMBL" id="BKCJ010006324">
    <property type="protein sequence ID" value="GEU71548.1"/>
    <property type="molecule type" value="Genomic_DNA"/>
</dbReference>
<gene>
    <name evidence="2" type="ORF">Tci_043526</name>
</gene>
<proteinExistence type="predicted"/>